<name>A0A1N7GAI8_9EURY</name>
<reference evidence="3 6" key="1">
    <citation type="submission" date="2017-01" db="EMBL/GenBank/DDBJ databases">
        <title>Complete genome sequence of Haloterrigena daqingensis type strain (JX313T).</title>
        <authorList>
            <person name="Shuang W."/>
        </authorList>
    </citation>
    <scope>NUCLEOTIDE SEQUENCE [LARGE SCALE GENOMIC DNA]</scope>
    <source>
        <strain evidence="6">JX313</strain>
        <strain evidence="3">JX313T</strain>
        <plasmid evidence="6">Plasmid unnamed2</plasmid>
        <plasmid evidence="3">unnamed2</plasmid>
    </source>
</reference>
<dbReference type="AlphaFoldDB" id="A0A1N7GAI8"/>
<geneLocation type="plasmid" evidence="3">
    <name>unnamed2</name>
</geneLocation>
<proteinExistence type="predicted"/>
<dbReference type="EMBL" id="CP019329">
    <property type="protein sequence ID" value="APX98502.1"/>
    <property type="molecule type" value="Genomic_DNA"/>
</dbReference>
<evidence type="ECO:0000256" key="1">
    <source>
        <dbReference type="SAM" id="MobiDB-lite"/>
    </source>
</evidence>
<dbReference type="GO" id="GO:0006313">
    <property type="term" value="P:DNA transposition"/>
    <property type="evidence" value="ECO:0007669"/>
    <property type="project" value="InterPro"/>
</dbReference>
<evidence type="ECO:0000259" key="2">
    <source>
        <dbReference type="Pfam" id="PF01609"/>
    </source>
</evidence>
<dbReference type="InterPro" id="IPR012337">
    <property type="entry name" value="RNaseH-like_sf"/>
</dbReference>
<dbReference type="Proteomes" id="UP000187321">
    <property type="component" value="Plasmid unnamed2"/>
</dbReference>
<reference evidence="4 5" key="2">
    <citation type="submission" date="2017-01" db="EMBL/GenBank/DDBJ databases">
        <authorList>
            <person name="Mah S.A."/>
            <person name="Swanson W.J."/>
            <person name="Moy G.W."/>
            <person name="Vacquier V.D."/>
        </authorList>
    </citation>
    <scope>NUCLEOTIDE SEQUENCE [LARGE SCALE GENOMIC DNA]</scope>
    <source>
        <strain evidence="4 5">CGMCC 1.8909</strain>
    </source>
</reference>
<sequence length="581" mass="66262">MVRDDPAVAEAIVVHAETLCKREDHLWDVINKLSIPVDLLTDHRDQGKADFGTEEMVRAHLYRLIRGYSQSEFADQLSERSSLVKAAGFQIKKLEDAPSQQDLSYAKCNFSDATWNIIEAAANGIRGEVVEHGIISEALVPTPAPDEEDEEDTEKTKREYKREKTHKSVKLARKHALPEFVTGRASNRQYEDIELLDQVARICSNNGSAHSEGEIGYLLNDELTCDGSTLLRALKLIATPDDDDSMQLTLDSVFEENRMPKIDAIRNEVMKAFDGATDNVINSIRGDDPFDDRKTIAAIDITDDPFTVSPWEDRDKEIPKPNYPRMVNGYVDDDPKKQGYKYATITLVGDNVPIILGVEPYKQNSKWEEEDAPSYPKADLVERLLDRAQEFVDLDEVLLDRGFYSEDVYAAIEDRGLLYTTPVPRYTDDYENIEKIKAHPEADMAVEPDVEFWKDGELHHTAHFLYVPVRDDDADGNYAVFVTNRDSVDTPGEIRHVVNQYRRRWDIENQYKTIVEYLPRTSSTDYRVRLTNFVLAALIYNLWRLTDYLIKIAIDMDVRTPPVLTAKTFATVLGQFLLRVG</sequence>
<feature type="region of interest" description="Disordered" evidence="1">
    <location>
        <begin position="141"/>
        <end position="165"/>
    </location>
</feature>
<dbReference type="InterPro" id="IPR002559">
    <property type="entry name" value="Transposase_11"/>
</dbReference>
<evidence type="ECO:0000313" key="3">
    <source>
        <dbReference type="EMBL" id="APX98502.1"/>
    </source>
</evidence>
<dbReference type="KEGG" id="hda:BB347_17455"/>
<dbReference type="Proteomes" id="UP000185687">
    <property type="component" value="Unassembled WGS sequence"/>
</dbReference>
<dbReference type="EMBL" id="FTNP01000011">
    <property type="protein sequence ID" value="SIS09558.1"/>
    <property type="molecule type" value="Genomic_DNA"/>
</dbReference>
<gene>
    <name evidence="3" type="ORF">BB347_17455</name>
    <name evidence="4" type="ORF">SAMN05421809_3842</name>
</gene>
<keyword evidence="3" id="KW-0614">Plasmid</keyword>
<evidence type="ECO:0000313" key="6">
    <source>
        <dbReference type="Proteomes" id="UP000187321"/>
    </source>
</evidence>
<evidence type="ECO:0000313" key="5">
    <source>
        <dbReference type="Proteomes" id="UP000185687"/>
    </source>
</evidence>
<keyword evidence="5" id="KW-1185">Reference proteome</keyword>
<accession>A0A1N7GAI8</accession>
<dbReference type="SUPFAM" id="SSF53098">
    <property type="entry name" value="Ribonuclease H-like"/>
    <property type="match status" value="1"/>
</dbReference>
<evidence type="ECO:0000313" key="4">
    <source>
        <dbReference type="EMBL" id="SIS09558.1"/>
    </source>
</evidence>
<dbReference type="GO" id="GO:0003677">
    <property type="term" value="F:DNA binding"/>
    <property type="evidence" value="ECO:0007669"/>
    <property type="project" value="InterPro"/>
</dbReference>
<dbReference type="OrthoDB" id="225944at2157"/>
<organism evidence="4 5">
    <name type="scientific">Natronorubrum daqingense</name>
    <dbReference type="NCBI Taxonomy" id="588898"/>
    <lineage>
        <taxon>Archaea</taxon>
        <taxon>Methanobacteriati</taxon>
        <taxon>Methanobacteriota</taxon>
        <taxon>Stenosarchaea group</taxon>
        <taxon>Halobacteria</taxon>
        <taxon>Halobacteriales</taxon>
        <taxon>Natrialbaceae</taxon>
        <taxon>Natronorubrum</taxon>
    </lineage>
</organism>
<dbReference type="RefSeq" id="WP_076584404.1">
    <property type="nucleotide sequence ID" value="NZ_CP019329.1"/>
</dbReference>
<dbReference type="Pfam" id="PF01609">
    <property type="entry name" value="DDE_Tnp_1"/>
    <property type="match status" value="1"/>
</dbReference>
<feature type="domain" description="Transposase IS4-like" evidence="2">
    <location>
        <begin position="381"/>
        <end position="542"/>
    </location>
</feature>
<protein>
    <submittedName>
        <fullName evidence="3 4">Transposase</fullName>
    </submittedName>
</protein>
<dbReference type="GeneID" id="30957768"/>
<dbReference type="GO" id="GO:0004803">
    <property type="term" value="F:transposase activity"/>
    <property type="evidence" value="ECO:0007669"/>
    <property type="project" value="InterPro"/>
</dbReference>